<evidence type="ECO:0000313" key="2">
    <source>
        <dbReference type="EMBL" id="KAA8528270.1"/>
    </source>
</evidence>
<dbReference type="Proteomes" id="UP000325577">
    <property type="component" value="Linkage Group LG21"/>
</dbReference>
<proteinExistence type="predicted"/>
<reference evidence="2 3" key="1">
    <citation type="submission" date="2019-09" db="EMBL/GenBank/DDBJ databases">
        <title>A chromosome-level genome assembly of the Chinese tupelo Nyssa sinensis.</title>
        <authorList>
            <person name="Yang X."/>
            <person name="Kang M."/>
            <person name="Yang Y."/>
            <person name="Xiong H."/>
            <person name="Wang M."/>
            <person name="Zhang Z."/>
            <person name="Wang Z."/>
            <person name="Wu H."/>
            <person name="Ma T."/>
            <person name="Liu J."/>
            <person name="Xi Z."/>
        </authorList>
    </citation>
    <scope>NUCLEOTIDE SEQUENCE [LARGE SCALE GENOMIC DNA]</scope>
    <source>
        <strain evidence="2">J267</strain>
        <tissue evidence="2">Leaf</tissue>
    </source>
</reference>
<accession>A0A5J5ACH3</accession>
<evidence type="ECO:0000313" key="3">
    <source>
        <dbReference type="Proteomes" id="UP000325577"/>
    </source>
</evidence>
<organism evidence="2 3">
    <name type="scientific">Nyssa sinensis</name>
    <dbReference type="NCBI Taxonomy" id="561372"/>
    <lineage>
        <taxon>Eukaryota</taxon>
        <taxon>Viridiplantae</taxon>
        <taxon>Streptophyta</taxon>
        <taxon>Embryophyta</taxon>
        <taxon>Tracheophyta</taxon>
        <taxon>Spermatophyta</taxon>
        <taxon>Magnoliopsida</taxon>
        <taxon>eudicotyledons</taxon>
        <taxon>Gunneridae</taxon>
        <taxon>Pentapetalae</taxon>
        <taxon>asterids</taxon>
        <taxon>Cornales</taxon>
        <taxon>Nyssaceae</taxon>
        <taxon>Nyssa</taxon>
    </lineage>
</organism>
<sequence>MRGRRRSSRLGLGLGHGPSLGRSDGPFGAALCSPVIGAGSSDRSCTVLAGNAWEKKKQQAGPWTGSWAWSGAQ</sequence>
<gene>
    <name evidence="2" type="ORF">F0562_035479</name>
</gene>
<dbReference type="AlphaFoldDB" id="A0A5J5ACH3"/>
<evidence type="ECO:0000256" key="1">
    <source>
        <dbReference type="SAM" id="MobiDB-lite"/>
    </source>
</evidence>
<dbReference type="EMBL" id="CM018045">
    <property type="protein sequence ID" value="KAA8528270.1"/>
    <property type="molecule type" value="Genomic_DNA"/>
</dbReference>
<keyword evidence="3" id="KW-1185">Reference proteome</keyword>
<protein>
    <submittedName>
        <fullName evidence="2">Uncharacterized protein</fullName>
    </submittedName>
</protein>
<feature type="region of interest" description="Disordered" evidence="1">
    <location>
        <begin position="1"/>
        <end position="22"/>
    </location>
</feature>
<name>A0A5J5ACH3_9ASTE</name>